<evidence type="ECO:0000256" key="2">
    <source>
        <dbReference type="ARBA" id="ARBA00004370"/>
    </source>
</evidence>
<evidence type="ECO:0000259" key="9">
    <source>
        <dbReference type="PROSITE" id="PS50885"/>
    </source>
</evidence>
<dbReference type="SMART" id="SM00304">
    <property type="entry name" value="HAMP"/>
    <property type="match status" value="1"/>
</dbReference>
<protein>
    <recommendedName>
        <fullName evidence="3">histidine kinase</fullName>
        <ecNumber evidence="3">2.7.13.3</ecNumber>
    </recommendedName>
</protein>
<dbReference type="GO" id="GO:0016020">
    <property type="term" value="C:membrane"/>
    <property type="evidence" value="ECO:0007669"/>
    <property type="project" value="UniProtKB-SubCell"/>
</dbReference>
<dbReference type="SUPFAM" id="SSF158472">
    <property type="entry name" value="HAMP domain-like"/>
    <property type="match status" value="1"/>
</dbReference>
<evidence type="ECO:0000256" key="7">
    <source>
        <dbReference type="ARBA" id="ARBA00023012"/>
    </source>
</evidence>
<dbReference type="Gene3D" id="3.30.565.10">
    <property type="entry name" value="Histidine kinase-like ATPase, C-terminal domain"/>
    <property type="match status" value="1"/>
</dbReference>
<dbReference type="SMART" id="SM00388">
    <property type="entry name" value="HisKA"/>
    <property type="match status" value="1"/>
</dbReference>
<dbReference type="OrthoDB" id="9813151at2"/>
<evidence type="ECO:0000313" key="11">
    <source>
        <dbReference type="Proteomes" id="UP000430670"/>
    </source>
</evidence>
<dbReference type="InterPro" id="IPR050736">
    <property type="entry name" value="Sensor_HK_Regulatory"/>
</dbReference>
<dbReference type="PROSITE" id="PS50885">
    <property type="entry name" value="HAMP"/>
    <property type="match status" value="1"/>
</dbReference>
<keyword evidence="11" id="KW-1185">Reference proteome</keyword>
<sequence>MRLRTKLLLGSFLIILTLSGVYLTLSMIATNTIFDRYENMVQKQMADQIQNSLAEYYLNNGESWRGVDQYMLPLMSQHPQRDRRFMRITMVLLDEHRVPIAAWPRGTEEHWQDIDLQEKGTITPIVVEEREVGGLWMPYRNPTGIEGIRARVSSSLVDTFLVSILISSITAIVVTYLLARRLTKPLLQLALAAQEIKKRRFDLRLPVSSQDEVGTVTKAFNEMSEALQRGEQVRTNLVADVAHELRTPLTVIQGQLESIQQGVLPAAVETVLPIHDEVIRLNRLVDELRQLTLAEAGKLPLRLLPTDVKALLQRVVEIFSIESELRHIQLKMNCTEETIFITVDPDRLTQIIVNIVGNALNYSPQGGTVHIGLLKASLPEETDGDSVISFINMHLNGEAEVELAQNYQLPETVTMRKTSSLSSKNIPTETEGIVVYVADEGPGIAPEHLPHVFERFFRCDPSRGRETGGSGLGLAIAREYVLAHGGRIVAVNRREKGSCFAFFLPQKPPESVNRDERS</sequence>
<evidence type="ECO:0000256" key="3">
    <source>
        <dbReference type="ARBA" id="ARBA00012438"/>
    </source>
</evidence>
<dbReference type="SUPFAM" id="SSF47384">
    <property type="entry name" value="Homodimeric domain of signal transducing histidine kinase"/>
    <property type="match status" value="1"/>
</dbReference>
<dbReference type="SUPFAM" id="SSF55874">
    <property type="entry name" value="ATPase domain of HSP90 chaperone/DNA topoisomerase II/histidine kinase"/>
    <property type="match status" value="1"/>
</dbReference>
<comment type="caution">
    <text evidence="10">The sequence shown here is derived from an EMBL/GenBank/DDBJ whole genome shotgun (WGS) entry which is preliminary data.</text>
</comment>
<evidence type="ECO:0000256" key="1">
    <source>
        <dbReference type="ARBA" id="ARBA00000085"/>
    </source>
</evidence>
<dbReference type="InterPro" id="IPR005467">
    <property type="entry name" value="His_kinase_dom"/>
</dbReference>
<dbReference type="AlphaFoldDB" id="A0A6I3SJY8"/>
<dbReference type="CDD" id="cd00082">
    <property type="entry name" value="HisKA"/>
    <property type="match status" value="1"/>
</dbReference>
<dbReference type="CDD" id="cd06225">
    <property type="entry name" value="HAMP"/>
    <property type="match status" value="1"/>
</dbReference>
<evidence type="ECO:0000259" key="8">
    <source>
        <dbReference type="PROSITE" id="PS50109"/>
    </source>
</evidence>
<dbReference type="EC" id="2.7.13.3" evidence="3"/>
<dbReference type="GO" id="GO:0000155">
    <property type="term" value="F:phosphorelay sensor kinase activity"/>
    <property type="evidence" value="ECO:0007669"/>
    <property type="project" value="InterPro"/>
</dbReference>
<dbReference type="Gene3D" id="6.10.340.10">
    <property type="match status" value="1"/>
</dbReference>
<evidence type="ECO:0000256" key="4">
    <source>
        <dbReference type="ARBA" id="ARBA00022553"/>
    </source>
</evidence>
<dbReference type="EMBL" id="WNKU01000009">
    <property type="protein sequence ID" value="MTV49238.1"/>
    <property type="molecule type" value="Genomic_DNA"/>
</dbReference>
<dbReference type="RefSeq" id="WP_155476334.1">
    <property type="nucleotide sequence ID" value="NZ_WNKU01000009.1"/>
</dbReference>
<dbReference type="InterPro" id="IPR036097">
    <property type="entry name" value="HisK_dim/P_sf"/>
</dbReference>
<dbReference type="InterPro" id="IPR004358">
    <property type="entry name" value="Sig_transdc_His_kin-like_C"/>
</dbReference>
<gene>
    <name evidence="10" type="ORF">GJ688_09635</name>
</gene>
<comment type="catalytic activity">
    <reaction evidence="1">
        <text>ATP + protein L-histidine = ADP + protein N-phospho-L-histidine.</text>
        <dbReference type="EC" id="2.7.13.3"/>
    </reaction>
</comment>
<proteinExistence type="predicted"/>
<dbReference type="PANTHER" id="PTHR43711">
    <property type="entry name" value="TWO-COMPONENT HISTIDINE KINASE"/>
    <property type="match status" value="1"/>
</dbReference>
<organism evidence="10 11">
    <name type="scientific">Heliobacterium mobile</name>
    <name type="common">Heliobacillus mobilis</name>
    <dbReference type="NCBI Taxonomy" id="28064"/>
    <lineage>
        <taxon>Bacteria</taxon>
        <taxon>Bacillati</taxon>
        <taxon>Bacillota</taxon>
        <taxon>Clostridia</taxon>
        <taxon>Eubacteriales</taxon>
        <taxon>Heliobacteriaceae</taxon>
        <taxon>Heliobacterium</taxon>
    </lineage>
</organism>
<reference evidence="10 11" key="1">
    <citation type="submission" date="2019-11" db="EMBL/GenBank/DDBJ databases">
        <title>Whole-genome sequence of a the green, strictly anaerobic photosynthetic bacterium Heliobacillus mobilis DSM 6151.</title>
        <authorList>
            <person name="Kyndt J.A."/>
            <person name="Meyer T.E."/>
        </authorList>
    </citation>
    <scope>NUCLEOTIDE SEQUENCE [LARGE SCALE GENOMIC DNA]</scope>
    <source>
        <strain evidence="10 11">DSM 6151</strain>
    </source>
</reference>
<dbReference type="Pfam" id="PF02518">
    <property type="entry name" value="HATPase_c"/>
    <property type="match status" value="1"/>
</dbReference>
<evidence type="ECO:0000313" key="10">
    <source>
        <dbReference type="EMBL" id="MTV49238.1"/>
    </source>
</evidence>
<feature type="domain" description="Histidine kinase" evidence="8">
    <location>
        <begin position="240"/>
        <end position="508"/>
    </location>
</feature>
<dbReference type="InterPro" id="IPR036890">
    <property type="entry name" value="HATPase_C_sf"/>
</dbReference>
<evidence type="ECO:0000256" key="5">
    <source>
        <dbReference type="ARBA" id="ARBA00022679"/>
    </source>
</evidence>
<dbReference type="InterPro" id="IPR003594">
    <property type="entry name" value="HATPase_dom"/>
</dbReference>
<dbReference type="PROSITE" id="PS50109">
    <property type="entry name" value="HIS_KIN"/>
    <property type="match status" value="1"/>
</dbReference>
<comment type="subcellular location">
    <subcellularLocation>
        <location evidence="2">Membrane</location>
    </subcellularLocation>
</comment>
<keyword evidence="5" id="KW-0808">Transferase</keyword>
<keyword evidence="4" id="KW-0597">Phosphoprotein</keyword>
<dbReference type="Gene3D" id="1.10.287.130">
    <property type="match status" value="1"/>
</dbReference>
<evidence type="ECO:0000256" key="6">
    <source>
        <dbReference type="ARBA" id="ARBA00022777"/>
    </source>
</evidence>
<dbReference type="PRINTS" id="PR00344">
    <property type="entry name" value="BCTRLSENSOR"/>
</dbReference>
<name>A0A6I3SJY8_HELMO</name>
<keyword evidence="6" id="KW-0418">Kinase</keyword>
<dbReference type="InterPro" id="IPR003661">
    <property type="entry name" value="HisK_dim/P_dom"/>
</dbReference>
<dbReference type="Pfam" id="PF00672">
    <property type="entry name" value="HAMP"/>
    <property type="match status" value="1"/>
</dbReference>
<accession>A0A6I3SJY8</accession>
<dbReference type="Proteomes" id="UP000430670">
    <property type="component" value="Unassembled WGS sequence"/>
</dbReference>
<dbReference type="PANTHER" id="PTHR43711:SF1">
    <property type="entry name" value="HISTIDINE KINASE 1"/>
    <property type="match status" value="1"/>
</dbReference>
<keyword evidence="7" id="KW-0902">Two-component regulatory system</keyword>
<feature type="domain" description="HAMP" evidence="9">
    <location>
        <begin position="180"/>
        <end position="232"/>
    </location>
</feature>
<dbReference type="Pfam" id="PF00512">
    <property type="entry name" value="HisKA"/>
    <property type="match status" value="1"/>
</dbReference>
<dbReference type="InterPro" id="IPR003660">
    <property type="entry name" value="HAMP_dom"/>
</dbReference>
<dbReference type="SMART" id="SM00387">
    <property type="entry name" value="HATPase_c"/>
    <property type="match status" value="1"/>
</dbReference>